<keyword evidence="7 8" id="KW-0472">Membrane</keyword>
<dbReference type="GO" id="GO:0005886">
    <property type="term" value="C:plasma membrane"/>
    <property type="evidence" value="ECO:0007669"/>
    <property type="project" value="UniProtKB-SubCell"/>
</dbReference>
<evidence type="ECO:0000256" key="6">
    <source>
        <dbReference type="ARBA" id="ARBA00022989"/>
    </source>
</evidence>
<evidence type="ECO:0000256" key="4">
    <source>
        <dbReference type="ARBA" id="ARBA00022475"/>
    </source>
</evidence>
<dbReference type="Gene3D" id="1.20.1720.10">
    <property type="entry name" value="Multidrug resistance protein D"/>
    <property type="match status" value="1"/>
</dbReference>
<proteinExistence type="inferred from homology"/>
<dbReference type="InterPro" id="IPR011701">
    <property type="entry name" value="MFS"/>
</dbReference>
<comment type="caution">
    <text evidence="10">The sequence shown here is derived from an EMBL/GenBank/DDBJ whole genome shotgun (WGS) entry which is preliminary data.</text>
</comment>
<dbReference type="GO" id="GO:0015385">
    <property type="term" value="F:sodium:proton antiporter activity"/>
    <property type="evidence" value="ECO:0007669"/>
    <property type="project" value="TreeGrafter"/>
</dbReference>
<dbReference type="GO" id="GO:1990961">
    <property type="term" value="P:xenobiotic detoxification by transmembrane export across the plasma membrane"/>
    <property type="evidence" value="ECO:0007669"/>
    <property type="project" value="InterPro"/>
</dbReference>
<feature type="transmembrane region" description="Helical" evidence="8">
    <location>
        <begin position="109"/>
        <end position="130"/>
    </location>
</feature>
<feature type="transmembrane region" description="Helical" evidence="8">
    <location>
        <begin position="53"/>
        <end position="72"/>
    </location>
</feature>
<feature type="transmembrane region" description="Helical" evidence="8">
    <location>
        <begin position="315"/>
        <end position="340"/>
    </location>
</feature>
<feature type="domain" description="Major facilitator superfamily (MFS) profile" evidence="9">
    <location>
        <begin position="15"/>
        <end position="403"/>
    </location>
</feature>
<feature type="transmembrane region" description="Helical" evidence="8">
    <location>
        <begin position="379"/>
        <end position="399"/>
    </location>
</feature>
<keyword evidence="11" id="KW-1185">Reference proteome</keyword>
<dbReference type="InterPro" id="IPR004812">
    <property type="entry name" value="Efflux_drug-R_Bcr/CmlA"/>
</dbReference>
<keyword evidence="8" id="KW-0997">Cell inner membrane</keyword>
<feature type="transmembrane region" description="Helical" evidence="8">
    <location>
        <begin position="142"/>
        <end position="166"/>
    </location>
</feature>
<gene>
    <name evidence="10" type="ORF">C7450_101560</name>
</gene>
<evidence type="ECO:0000256" key="5">
    <source>
        <dbReference type="ARBA" id="ARBA00022692"/>
    </source>
</evidence>
<comment type="subcellular location">
    <subcellularLocation>
        <location evidence="8">Cell inner membrane</location>
        <topology evidence="8">Multi-pass membrane protein</topology>
    </subcellularLocation>
    <subcellularLocation>
        <location evidence="1">Cell membrane</location>
        <topology evidence="1">Multi-pass membrane protein</topology>
    </subcellularLocation>
</comment>
<dbReference type="Proteomes" id="UP000248021">
    <property type="component" value="Unassembled WGS sequence"/>
</dbReference>
<dbReference type="PANTHER" id="PTHR23502">
    <property type="entry name" value="MAJOR FACILITATOR SUPERFAMILY"/>
    <property type="match status" value="1"/>
</dbReference>
<evidence type="ECO:0000256" key="8">
    <source>
        <dbReference type="RuleBase" id="RU365088"/>
    </source>
</evidence>
<evidence type="ECO:0000256" key="7">
    <source>
        <dbReference type="ARBA" id="ARBA00023136"/>
    </source>
</evidence>
<dbReference type="EMBL" id="QJJK01000001">
    <property type="protein sequence ID" value="PXW64801.1"/>
    <property type="molecule type" value="Genomic_DNA"/>
</dbReference>
<sequence length="417" mass="43370">MPAPVSPAGAPRPKFLGHAIILGLLSAIGPFAIDMYLPALPAIGESLRADSNTVQVSIMAYFMALGFGQLFYGPVSDMVGRKPPLYFGITVFAIGSLGCALAPDITTLIAFRFVQGIGACACSAIPRAVVRDLHRGPDAAKLMSLLMLVFSVSPILAPLAGSLVIGVAGWRAIFWVIAASAILGLVLTAMGLKETRPASQRVESSIGGAFRAYGSLLKDRHFLGLVFIGAFGMSGFFVFLANSSFVLINHYGLSPTLYSFAFSINAVSFIGVSQFTSMLGRRYGLRAIVRPAVTIYAVLMVLLFVLFALGFDHLAIMVVLLFIANGALGLVIPTSAVLALEDHGALAGTASALMGTLQFATGSAVIALVGLFVDGSALPMIGGMAACAVTSFTFAFVTLRHASRGGTAHASVKAPAE</sequence>
<feature type="transmembrane region" description="Helical" evidence="8">
    <location>
        <begin position="222"/>
        <end position="245"/>
    </location>
</feature>
<dbReference type="FunFam" id="1.20.1720.10:FF:000005">
    <property type="entry name" value="Bcr/CflA family efflux transporter"/>
    <property type="match status" value="1"/>
</dbReference>
<dbReference type="CDD" id="cd17320">
    <property type="entry name" value="MFS_MdfA_MDR_like"/>
    <property type="match status" value="1"/>
</dbReference>
<feature type="transmembrane region" description="Helical" evidence="8">
    <location>
        <begin position="352"/>
        <end position="373"/>
    </location>
</feature>
<dbReference type="NCBIfam" id="TIGR00710">
    <property type="entry name" value="efflux_Bcr_CflA"/>
    <property type="match status" value="1"/>
</dbReference>
<reference evidence="10 11" key="1">
    <citation type="submission" date="2018-05" db="EMBL/GenBank/DDBJ databases">
        <title>Genomic Encyclopedia of Type Strains, Phase IV (KMG-IV): sequencing the most valuable type-strain genomes for metagenomic binning, comparative biology and taxonomic classification.</title>
        <authorList>
            <person name="Goeker M."/>
        </authorList>
    </citation>
    <scope>NUCLEOTIDE SEQUENCE [LARGE SCALE GENOMIC DNA]</scope>
    <source>
        <strain evidence="10 11">DSM 6462</strain>
    </source>
</reference>
<keyword evidence="4" id="KW-1003">Cell membrane</keyword>
<evidence type="ECO:0000256" key="3">
    <source>
        <dbReference type="ARBA" id="ARBA00022448"/>
    </source>
</evidence>
<dbReference type="OrthoDB" id="9800416at2"/>
<dbReference type="InterPro" id="IPR020846">
    <property type="entry name" value="MFS_dom"/>
</dbReference>
<dbReference type="InterPro" id="IPR036259">
    <property type="entry name" value="MFS_trans_sf"/>
</dbReference>
<keyword evidence="3 8" id="KW-0813">Transport</keyword>
<evidence type="ECO:0000256" key="1">
    <source>
        <dbReference type="ARBA" id="ARBA00004651"/>
    </source>
</evidence>
<name>A0A2V3UHN1_9HYPH</name>
<dbReference type="Pfam" id="PF07690">
    <property type="entry name" value="MFS_1"/>
    <property type="match status" value="1"/>
</dbReference>
<dbReference type="PANTHER" id="PTHR23502:SF132">
    <property type="entry name" value="POLYAMINE TRANSPORTER 2-RELATED"/>
    <property type="match status" value="1"/>
</dbReference>
<feature type="transmembrane region" description="Helical" evidence="8">
    <location>
        <begin position="288"/>
        <end position="309"/>
    </location>
</feature>
<feature type="transmembrane region" description="Helical" evidence="8">
    <location>
        <begin position="172"/>
        <end position="192"/>
    </location>
</feature>
<protein>
    <recommendedName>
        <fullName evidence="8">Bcr/CflA family efflux transporter</fullName>
    </recommendedName>
</protein>
<evidence type="ECO:0000313" key="10">
    <source>
        <dbReference type="EMBL" id="PXW64801.1"/>
    </source>
</evidence>
<feature type="transmembrane region" description="Helical" evidence="8">
    <location>
        <begin position="257"/>
        <end position="276"/>
    </location>
</feature>
<organism evidence="10 11">
    <name type="scientific">Chelatococcus asaccharovorans</name>
    <dbReference type="NCBI Taxonomy" id="28210"/>
    <lineage>
        <taxon>Bacteria</taxon>
        <taxon>Pseudomonadati</taxon>
        <taxon>Pseudomonadota</taxon>
        <taxon>Alphaproteobacteria</taxon>
        <taxon>Hyphomicrobiales</taxon>
        <taxon>Chelatococcaceae</taxon>
        <taxon>Chelatococcus</taxon>
    </lineage>
</organism>
<feature type="transmembrane region" description="Helical" evidence="8">
    <location>
        <begin position="15"/>
        <end position="33"/>
    </location>
</feature>
<dbReference type="GO" id="GO:0042910">
    <property type="term" value="F:xenobiotic transmembrane transporter activity"/>
    <property type="evidence" value="ECO:0007669"/>
    <property type="project" value="InterPro"/>
</dbReference>
<keyword evidence="5 8" id="KW-0812">Transmembrane</keyword>
<dbReference type="RefSeq" id="WP_110372834.1">
    <property type="nucleotide sequence ID" value="NZ_JAHBRY010000001.1"/>
</dbReference>
<accession>A0A2V3UHN1</accession>
<evidence type="ECO:0000313" key="11">
    <source>
        <dbReference type="Proteomes" id="UP000248021"/>
    </source>
</evidence>
<dbReference type="PROSITE" id="PS50850">
    <property type="entry name" value="MFS"/>
    <property type="match status" value="1"/>
</dbReference>
<dbReference type="AlphaFoldDB" id="A0A2V3UHN1"/>
<evidence type="ECO:0000256" key="2">
    <source>
        <dbReference type="ARBA" id="ARBA00006236"/>
    </source>
</evidence>
<comment type="similarity">
    <text evidence="2 8">Belongs to the major facilitator superfamily. Bcr/CmlA family.</text>
</comment>
<dbReference type="SUPFAM" id="SSF103473">
    <property type="entry name" value="MFS general substrate transporter"/>
    <property type="match status" value="1"/>
</dbReference>
<keyword evidence="6 8" id="KW-1133">Transmembrane helix</keyword>
<evidence type="ECO:0000259" key="9">
    <source>
        <dbReference type="PROSITE" id="PS50850"/>
    </source>
</evidence>
<feature type="transmembrane region" description="Helical" evidence="8">
    <location>
        <begin position="84"/>
        <end position="103"/>
    </location>
</feature>